<keyword evidence="2" id="KW-1133">Transmembrane helix</keyword>
<name>A0A6A6QLI2_9PEZI</name>
<dbReference type="PANTHER" id="PTHR48081:SF8">
    <property type="entry name" value="ALPHA_BETA HYDROLASE FOLD-3 DOMAIN-CONTAINING PROTEIN-RELATED"/>
    <property type="match status" value="1"/>
</dbReference>
<dbReference type="Proteomes" id="UP000799750">
    <property type="component" value="Unassembled WGS sequence"/>
</dbReference>
<evidence type="ECO:0000313" key="5">
    <source>
        <dbReference type="Proteomes" id="UP000799750"/>
    </source>
</evidence>
<keyword evidence="2" id="KW-0812">Transmembrane</keyword>
<evidence type="ECO:0000256" key="1">
    <source>
        <dbReference type="ARBA" id="ARBA00022801"/>
    </source>
</evidence>
<accession>A0A6A6QLI2</accession>
<dbReference type="OrthoDB" id="408631at2759"/>
<reference evidence="4" key="1">
    <citation type="journal article" date="2020" name="Stud. Mycol.">
        <title>101 Dothideomycetes genomes: a test case for predicting lifestyles and emergence of pathogens.</title>
        <authorList>
            <person name="Haridas S."/>
            <person name="Albert R."/>
            <person name="Binder M."/>
            <person name="Bloem J."/>
            <person name="Labutti K."/>
            <person name="Salamov A."/>
            <person name="Andreopoulos B."/>
            <person name="Baker S."/>
            <person name="Barry K."/>
            <person name="Bills G."/>
            <person name="Bluhm B."/>
            <person name="Cannon C."/>
            <person name="Castanera R."/>
            <person name="Culley D."/>
            <person name="Daum C."/>
            <person name="Ezra D."/>
            <person name="Gonzalez J."/>
            <person name="Henrissat B."/>
            <person name="Kuo A."/>
            <person name="Liang C."/>
            <person name="Lipzen A."/>
            <person name="Lutzoni F."/>
            <person name="Magnuson J."/>
            <person name="Mondo S."/>
            <person name="Nolan M."/>
            <person name="Ohm R."/>
            <person name="Pangilinan J."/>
            <person name="Park H.-J."/>
            <person name="Ramirez L."/>
            <person name="Alfaro M."/>
            <person name="Sun H."/>
            <person name="Tritt A."/>
            <person name="Yoshinaga Y."/>
            <person name="Zwiers L.-H."/>
            <person name="Turgeon B."/>
            <person name="Goodwin S."/>
            <person name="Spatafora J."/>
            <person name="Crous P."/>
            <person name="Grigoriev I."/>
        </authorList>
    </citation>
    <scope>NUCLEOTIDE SEQUENCE</scope>
    <source>
        <strain evidence="4">CBS 269.34</strain>
    </source>
</reference>
<sequence length="312" mass="34179">MTTTQAKSHPLPTYLLIKVLATILRTIYALFLASPSPKPTSTLFIPSRNSKRTIKVHVYAPPSPKPTKAPHPVLLNFHGSGFVVDMHGSDAPFCRQIASATGLTVLDCDYRKAPEHPFPAALEDVEDAMRYVLSRPEEYDATQTHLSGFSAGANLALAVCGVPLRDLGTGFIRERVRKVVAFYPPLDLATSPATKRAPDGSAGTLPVPVAKLFNTCYITPGQEATDPRISCKNMAPEAFAKEAFIVTCGKDDLAFEAEELASRMAEREGCRVEWKRVEGVDHAWDKSCKKGSEEDEKRAEAYEWAVEFLKGV</sequence>
<evidence type="ECO:0000259" key="3">
    <source>
        <dbReference type="Pfam" id="PF07859"/>
    </source>
</evidence>
<keyword evidence="2" id="KW-0472">Membrane</keyword>
<gene>
    <name evidence="4" type="ORF">BU16DRAFT_490926</name>
</gene>
<evidence type="ECO:0000256" key="2">
    <source>
        <dbReference type="SAM" id="Phobius"/>
    </source>
</evidence>
<keyword evidence="1 4" id="KW-0378">Hydrolase</keyword>
<dbReference type="InterPro" id="IPR029058">
    <property type="entry name" value="AB_hydrolase_fold"/>
</dbReference>
<evidence type="ECO:0000313" key="4">
    <source>
        <dbReference type="EMBL" id="KAF2492954.1"/>
    </source>
</evidence>
<dbReference type="InterPro" id="IPR050300">
    <property type="entry name" value="GDXG_lipolytic_enzyme"/>
</dbReference>
<dbReference type="AlphaFoldDB" id="A0A6A6QLI2"/>
<dbReference type="Pfam" id="PF07859">
    <property type="entry name" value="Abhydrolase_3"/>
    <property type="match status" value="1"/>
</dbReference>
<proteinExistence type="predicted"/>
<dbReference type="PANTHER" id="PTHR48081">
    <property type="entry name" value="AB HYDROLASE SUPERFAMILY PROTEIN C4A8.06C"/>
    <property type="match status" value="1"/>
</dbReference>
<dbReference type="GO" id="GO:0016787">
    <property type="term" value="F:hydrolase activity"/>
    <property type="evidence" value="ECO:0007669"/>
    <property type="project" value="UniProtKB-KW"/>
</dbReference>
<protein>
    <submittedName>
        <fullName evidence="4">Alpha/beta-hydrolase</fullName>
    </submittedName>
</protein>
<dbReference type="EMBL" id="MU004193">
    <property type="protein sequence ID" value="KAF2492954.1"/>
    <property type="molecule type" value="Genomic_DNA"/>
</dbReference>
<dbReference type="InterPro" id="IPR013094">
    <property type="entry name" value="AB_hydrolase_3"/>
</dbReference>
<dbReference type="SUPFAM" id="SSF53474">
    <property type="entry name" value="alpha/beta-Hydrolases"/>
    <property type="match status" value="1"/>
</dbReference>
<organism evidence="4 5">
    <name type="scientific">Lophium mytilinum</name>
    <dbReference type="NCBI Taxonomy" id="390894"/>
    <lineage>
        <taxon>Eukaryota</taxon>
        <taxon>Fungi</taxon>
        <taxon>Dikarya</taxon>
        <taxon>Ascomycota</taxon>
        <taxon>Pezizomycotina</taxon>
        <taxon>Dothideomycetes</taxon>
        <taxon>Pleosporomycetidae</taxon>
        <taxon>Mytilinidiales</taxon>
        <taxon>Mytilinidiaceae</taxon>
        <taxon>Lophium</taxon>
    </lineage>
</organism>
<feature type="transmembrane region" description="Helical" evidence="2">
    <location>
        <begin position="12"/>
        <end position="33"/>
    </location>
</feature>
<keyword evidence="5" id="KW-1185">Reference proteome</keyword>
<dbReference type="Gene3D" id="3.40.50.1820">
    <property type="entry name" value="alpha/beta hydrolase"/>
    <property type="match status" value="1"/>
</dbReference>
<feature type="domain" description="Alpha/beta hydrolase fold-3" evidence="3">
    <location>
        <begin position="74"/>
        <end position="284"/>
    </location>
</feature>